<dbReference type="GO" id="GO:0016746">
    <property type="term" value="F:acyltransferase activity"/>
    <property type="evidence" value="ECO:0007669"/>
    <property type="project" value="UniProtKB-KW"/>
</dbReference>
<sequence>MRTAAAHRGRGVASALLRHVIAEATARRSVTTVPIRTACS</sequence>
<reference evidence="2 3" key="1">
    <citation type="submission" date="2024-06" db="EMBL/GenBank/DDBJ databases">
        <title>The Natural Products Discovery Center: Release of the First 8490 Sequenced Strains for Exploring Actinobacteria Biosynthetic Diversity.</title>
        <authorList>
            <person name="Kalkreuter E."/>
            <person name="Kautsar S.A."/>
            <person name="Yang D."/>
            <person name="Bader C.D."/>
            <person name="Teijaro C.N."/>
            <person name="Fluegel L."/>
            <person name="Davis C.M."/>
            <person name="Simpson J.R."/>
            <person name="Lauterbach L."/>
            <person name="Steele A.D."/>
            <person name="Gui C."/>
            <person name="Meng S."/>
            <person name="Li G."/>
            <person name="Viehrig K."/>
            <person name="Ye F."/>
            <person name="Su P."/>
            <person name="Kiefer A.F."/>
            <person name="Nichols A."/>
            <person name="Cepeda A.J."/>
            <person name="Yan W."/>
            <person name="Fan B."/>
            <person name="Jiang Y."/>
            <person name="Adhikari A."/>
            <person name="Zheng C.-J."/>
            <person name="Schuster L."/>
            <person name="Cowan T.M."/>
            <person name="Smanski M.J."/>
            <person name="Chevrette M.G."/>
            <person name="De Carvalho L.P.S."/>
            <person name="Shen B."/>
        </authorList>
    </citation>
    <scope>NUCLEOTIDE SEQUENCE [LARGE SCALE GENOMIC DNA]</scope>
    <source>
        <strain evidence="2 3">NPDC019434</strain>
    </source>
</reference>
<dbReference type="Proteomes" id="UP001550535">
    <property type="component" value="Unassembled WGS sequence"/>
</dbReference>
<name>A0ABV2XEG4_9NOCA</name>
<comment type="caution">
    <text evidence="2">The sequence shown here is derived from an EMBL/GenBank/DDBJ whole genome shotgun (WGS) entry which is preliminary data.</text>
</comment>
<evidence type="ECO:0000313" key="2">
    <source>
        <dbReference type="EMBL" id="MEU2124261.1"/>
    </source>
</evidence>
<dbReference type="RefSeq" id="WP_357806302.1">
    <property type="nucleotide sequence ID" value="NZ_JBEYBM010000013.1"/>
</dbReference>
<dbReference type="SUPFAM" id="SSF55729">
    <property type="entry name" value="Acyl-CoA N-acyltransferases (Nat)"/>
    <property type="match status" value="1"/>
</dbReference>
<gene>
    <name evidence="2" type="ORF">ABZ507_20820</name>
</gene>
<accession>A0ABV2XEG4</accession>
<dbReference type="InterPro" id="IPR016181">
    <property type="entry name" value="Acyl_CoA_acyltransferase"/>
</dbReference>
<dbReference type="CDD" id="cd04301">
    <property type="entry name" value="NAT_SF"/>
    <property type="match status" value="1"/>
</dbReference>
<proteinExistence type="predicted"/>
<evidence type="ECO:0000313" key="3">
    <source>
        <dbReference type="Proteomes" id="UP001550535"/>
    </source>
</evidence>
<dbReference type="Gene3D" id="3.40.630.30">
    <property type="match status" value="1"/>
</dbReference>
<organism evidence="2 3">
    <name type="scientific">Nocardia niwae</name>
    <dbReference type="NCBI Taxonomy" id="626084"/>
    <lineage>
        <taxon>Bacteria</taxon>
        <taxon>Bacillati</taxon>
        <taxon>Actinomycetota</taxon>
        <taxon>Actinomycetes</taxon>
        <taxon>Mycobacteriales</taxon>
        <taxon>Nocardiaceae</taxon>
        <taxon>Nocardia</taxon>
    </lineage>
</organism>
<dbReference type="EMBL" id="JBEYBR010000055">
    <property type="protein sequence ID" value="MEU2124261.1"/>
    <property type="molecule type" value="Genomic_DNA"/>
</dbReference>
<dbReference type="InterPro" id="IPR000182">
    <property type="entry name" value="GNAT_dom"/>
</dbReference>
<evidence type="ECO:0000259" key="1">
    <source>
        <dbReference type="Pfam" id="PF00583"/>
    </source>
</evidence>
<keyword evidence="2" id="KW-0808">Transferase</keyword>
<dbReference type="EC" id="2.3.1.-" evidence="2"/>
<feature type="domain" description="N-acetyltransferase" evidence="1">
    <location>
        <begin position="3"/>
        <end position="28"/>
    </location>
</feature>
<keyword evidence="2" id="KW-0012">Acyltransferase</keyword>
<dbReference type="Pfam" id="PF00583">
    <property type="entry name" value="Acetyltransf_1"/>
    <property type="match status" value="1"/>
</dbReference>
<protein>
    <submittedName>
        <fullName evidence="2">GNAT family N-acetyltransferase</fullName>
        <ecNumber evidence="2">2.3.1.-</ecNumber>
    </submittedName>
</protein>
<keyword evidence="3" id="KW-1185">Reference proteome</keyword>